<feature type="signal peptide" evidence="1">
    <location>
        <begin position="1"/>
        <end position="23"/>
    </location>
</feature>
<comment type="caution">
    <text evidence="2">The sequence shown here is derived from an EMBL/GenBank/DDBJ whole genome shotgun (WGS) entry which is preliminary data.</text>
</comment>
<dbReference type="Proteomes" id="UP000825935">
    <property type="component" value="Chromosome 18"/>
</dbReference>
<evidence type="ECO:0000313" key="3">
    <source>
        <dbReference type="Proteomes" id="UP000825935"/>
    </source>
</evidence>
<keyword evidence="1" id="KW-0732">Signal</keyword>
<keyword evidence="3" id="KW-1185">Reference proteome</keyword>
<name>A0A8T2SR19_CERRI</name>
<feature type="chain" id="PRO_5035775829" evidence="1">
    <location>
        <begin position="24"/>
        <end position="56"/>
    </location>
</feature>
<reference evidence="2" key="1">
    <citation type="submission" date="2021-08" db="EMBL/GenBank/DDBJ databases">
        <title>WGS assembly of Ceratopteris richardii.</title>
        <authorList>
            <person name="Marchant D.B."/>
            <person name="Chen G."/>
            <person name="Jenkins J."/>
            <person name="Shu S."/>
            <person name="Leebens-Mack J."/>
            <person name="Grimwood J."/>
            <person name="Schmutz J."/>
            <person name="Soltis P."/>
            <person name="Soltis D."/>
            <person name="Chen Z.-H."/>
        </authorList>
    </citation>
    <scope>NUCLEOTIDE SEQUENCE</scope>
    <source>
        <strain evidence="2">Whitten #5841</strain>
        <tissue evidence="2">Leaf</tissue>
    </source>
</reference>
<evidence type="ECO:0000313" key="2">
    <source>
        <dbReference type="EMBL" id="KAH7365230.1"/>
    </source>
</evidence>
<organism evidence="2 3">
    <name type="scientific">Ceratopteris richardii</name>
    <name type="common">Triangle waterfern</name>
    <dbReference type="NCBI Taxonomy" id="49495"/>
    <lineage>
        <taxon>Eukaryota</taxon>
        <taxon>Viridiplantae</taxon>
        <taxon>Streptophyta</taxon>
        <taxon>Embryophyta</taxon>
        <taxon>Tracheophyta</taxon>
        <taxon>Polypodiopsida</taxon>
        <taxon>Polypodiidae</taxon>
        <taxon>Polypodiales</taxon>
        <taxon>Pteridineae</taxon>
        <taxon>Pteridaceae</taxon>
        <taxon>Parkerioideae</taxon>
        <taxon>Ceratopteris</taxon>
    </lineage>
</organism>
<sequence length="56" mass="6111">MPREKKLILLLVACIFHVNPTVCLSPVSPSICPFMLLCVSKLMGRSCAAVPPFLPQ</sequence>
<gene>
    <name evidence="2" type="ORF">KP509_18G015800</name>
</gene>
<evidence type="ECO:0000256" key="1">
    <source>
        <dbReference type="SAM" id="SignalP"/>
    </source>
</evidence>
<accession>A0A8T2SR19</accession>
<dbReference type="AlphaFoldDB" id="A0A8T2SR19"/>
<proteinExistence type="predicted"/>
<protein>
    <submittedName>
        <fullName evidence="2">Uncharacterized protein</fullName>
    </submittedName>
</protein>
<dbReference type="EMBL" id="CM035423">
    <property type="protein sequence ID" value="KAH7365230.1"/>
    <property type="molecule type" value="Genomic_DNA"/>
</dbReference>